<accession>A0A7M2WTN7</accession>
<dbReference type="Pfam" id="PF03629">
    <property type="entry name" value="SASA"/>
    <property type="match status" value="1"/>
</dbReference>
<reference evidence="4 5" key="1">
    <citation type="submission" date="2020-10" db="EMBL/GenBank/DDBJ databases">
        <title>Wide distribution of Phycisphaera-like planctomycetes from WD2101 soil group in peatlands and genome analysis of the first cultivated representative.</title>
        <authorList>
            <person name="Dedysh S.N."/>
            <person name="Beletsky A.V."/>
            <person name="Ivanova A."/>
            <person name="Kulichevskaya I.S."/>
            <person name="Suzina N.E."/>
            <person name="Philippov D.A."/>
            <person name="Rakitin A.L."/>
            <person name="Mardanov A.V."/>
            <person name="Ravin N.V."/>
        </authorList>
    </citation>
    <scope>NUCLEOTIDE SEQUENCE [LARGE SCALE GENOMIC DNA]</scope>
    <source>
        <strain evidence="4 5">M1803</strain>
    </source>
</reference>
<evidence type="ECO:0000259" key="3">
    <source>
        <dbReference type="Pfam" id="PF03629"/>
    </source>
</evidence>
<gene>
    <name evidence="4" type="ORF">IPV69_20090</name>
</gene>
<feature type="domain" description="Sialate O-acetylesterase" evidence="3">
    <location>
        <begin position="36"/>
        <end position="252"/>
    </location>
</feature>
<keyword evidence="1" id="KW-0378">Hydrolase</keyword>
<dbReference type="PANTHER" id="PTHR31988:SF19">
    <property type="entry name" value="9-O-ACETYL-N-ACETYLNEURAMINIC ACID DEACETYLASE-RELATED"/>
    <property type="match status" value="1"/>
</dbReference>
<dbReference type="AlphaFoldDB" id="A0A7M2WTN7"/>
<dbReference type="InterPro" id="IPR052940">
    <property type="entry name" value="Carb_Esterase_6"/>
</dbReference>
<dbReference type="EMBL" id="CP063458">
    <property type="protein sequence ID" value="QOV88522.1"/>
    <property type="molecule type" value="Genomic_DNA"/>
</dbReference>
<protein>
    <submittedName>
        <fullName evidence="4">Sialate O-acetylesterase</fullName>
    </submittedName>
</protein>
<evidence type="ECO:0000256" key="1">
    <source>
        <dbReference type="ARBA" id="ARBA00022801"/>
    </source>
</evidence>
<dbReference type="SUPFAM" id="SSF52266">
    <property type="entry name" value="SGNH hydrolase"/>
    <property type="match status" value="1"/>
</dbReference>
<evidence type="ECO:0000313" key="5">
    <source>
        <dbReference type="Proteomes" id="UP000593765"/>
    </source>
</evidence>
<dbReference type="Proteomes" id="UP000593765">
    <property type="component" value="Chromosome"/>
</dbReference>
<evidence type="ECO:0000256" key="2">
    <source>
        <dbReference type="SAM" id="SignalP"/>
    </source>
</evidence>
<keyword evidence="5" id="KW-1185">Reference proteome</keyword>
<organism evidence="4 5">
    <name type="scientific">Humisphaera borealis</name>
    <dbReference type="NCBI Taxonomy" id="2807512"/>
    <lineage>
        <taxon>Bacteria</taxon>
        <taxon>Pseudomonadati</taxon>
        <taxon>Planctomycetota</taxon>
        <taxon>Phycisphaerae</taxon>
        <taxon>Tepidisphaerales</taxon>
        <taxon>Tepidisphaeraceae</taxon>
        <taxon>Humisphaera</taxon>
    </lineage>
</organism>
<dbReference type="InterPro" id="IPR036514">
    <property type="entry name" value="SGNH_hydro_sf"/>
</dbReference>
<dbReference type="Gene3D" id="3.40.50.1110">
    <property type="entry name" value="SGNH hydrolase"/>
    <property type="match status" value="1"/>
</dbReference>
<sequence length="262" mass="27958">MFISRHFAHIVASLASLLIVASAGAAEFKPPAKAKFKLFLLVGQSNMAGRGTVEDQDKKPHPRVVTLNKEGKWVPAVDPIHFDKPTMTGVGLGTTFGKVVAEANPDDIIGLIPCAFGGTSIAQWSPDKPDGLYADAIKRAGVAMKDGTLAGILWHQGEADSKKTDTYAASVGKLFAAFRKDLHSPDVPVVVGLLGEFFAGKDAINTVLSDLPKSIPHLAVADSKGLEHKGDKVHFNAAAYREFGKRYAAQWMKLAATDANKK</sequence>
<dbReference type="PANTHER" id="PTHR31988">
    <property type="entry name" value="ESTERASE, PUTATIVE (DUF303)-RELATED"/>
    <property type="match status" value="1"/>
</dbReference>
<dbReference type="GO" id="GO:0016788">
    <property type="term" value="F:hydrolase activity, acting on ester bonds"/>
    <property type="evidence" value="ECO:0007669"/>
    <property type="project" value="UniProtKB-ARBA"/>
</dbReference>
<dbReference type="RefSeq" id="WP_206291509.1">
    <property type="nucleotide sequence ID" value="NZ_CP063458.1"/>
</dbReference>
<feature type="chain" id="PRO_5034131577" evidence="2">
    <location>
        <begin position="26"/>
        <end position="262"/>
    </location>
</feature>
<proteinExistence type="predicted"/>
<feature type="signal peptide" evidence="2">
    <location>
        <begin position="1"/>
        <end position="25"/>
    </location>
</feature>
<dbReference type="KEGG" id="hbs:IPV69_20090"/>
<keyword evidence="2" id="KW-0732">Signal</keyword>
<evidence type="ECO:0000313" key="4">
    <source>
        <dbReference type="EMBL" id="QOV88522.1"/>
    </source>
</evidence>
<name>A0A7M2WTN7_9BACT</name>
<dbReference type="InterPro" id="IPR005181">
    <property type="entry name" value="SASA"/>
</dbReference>